<dbReference type="Gramene" id="TKW01581">
    <property type="protein sequence ID" value="TKW01581"/>
    <property type="gene ID" value="SEVIR_8G190450v2"/>
</dbReference>
<dbReference type="AlphaFoldDB" id="A0A4U6TGV9"/>
<evidence type="ECO:0000313" key="3">
    <source>
        <dbReference type="Proteomes" id="UP000298652"/>
    </source>
</evidence>
<sequence length="55" mass="6167">MLSSVFFFLPGSFLGLGRGTYFRKLNTNSNSSAIFSYCADISCMDPLYYVYANCI</sequence>
<organism evidence="2 3">
    <name type="scientific">Setaria viridis</name>
    <name type="common">Green bristlegrass</name>
    <name type="synonym">Setaria italica subsp. viridis</name>
    <dbReference type="NCBI Taxonomy" id="4556"/>
    <lineage>
        <taxon>Eukaryota</taxon>
        <taxon>Viridiplantae</taxon>
        <taxon>Streptophyta</taxon>
        <taxon>Embryophyta</taxon>
        <taxon>Tracheophyta</taxon>
        <taxon>Spermatophyta</taxon>
        <taxon>Magnoliopsida</taxon>
        <taxon>Liliopsida</taxon>
        <taxon>Poales</taxon>
        <taxon>Poaceae</taxon>
        <taxon>PACMAD clade</taxon>
        <taxon>Panicoideae</taxon>
        <taxon>Panicodae</taxon>
        <taxon>Paniceae</taxon>
        <taxon>Cenchrinae</taxon>
        <taxon>Setaria</taxon>
    </lineage>
</organism>
<reference evidence="2" key="1">
    <citation type="submission" date="2019-03" db="EMBL/GenBank/DDBJ databases">
        <title>WGS assembly of Setaria viridis.</title>
        <authorList>
            <person name="Huang P."/>
            <person name="Jenkins J."/>
            <person name="Grimwood J."/>
            <person name="Barry K."/>
            <person name="Healey A."/>
            <person name="Mamidi S."/>
            <person name="Sreedasyam A."/>
            <person name="Shu S."/>
            <person name="Feldman M."/>
            <person name="Wu J."/>
            <person name="Yu Y."/>
            <person name="Chen C."/>
            <person name="Johnson J."/>
            <person name="Rokhsar D."/>
            <person name="Baxter I."/>
            <person name="Schmutz J."/>
            <person name="Brutnell T."/>
            <person name="Kellogg E."/>
        </authorList>
    </citation>
    <scope>NUCLEOTIDE SEQUENCE [LARGE SCALE GENOMIC DNA]</scope>
</reference>
<feature type="chain" id="PRO_5020961102" evidence="1">
    <location>
        <begin position="20"/>
        <end position="55"/>
    </location>
</feature>
<evidence type="ECO:0000256" key="1">
    <source>
        <dbReference type="SAM" id="SignalP"/>
    </source>
</evidence>
<proteinExistence type="predicted"/>
<protein>
    <submittedName>
        <fullName evidence="2">Uncharacterized protein</fullName>
    </submittedName>
</protein>
<gene>
    <name evidence="2" type="ORF">SEVIR_8G190450v2</name>
</gene>
<accession>A0A4U6TGV9</accession>
<dbReference type="Proteomes" id="UP000298652">
    <property type="component" value="Chromosome 8"/>
</dbReference>
<dbReference type="EMBL" id="CM016559">
    <property type="protein sequence ID" value="TKW01581.1"/>
    <property type="molecule type" value="Genomic_DNA"/>
</dbReference>
<evidence type="ECO:0000313" key="2">
    <source>
        <dbReference type="EMBL" id="TKW01581.1"/>
    </source>
</evidence>
<feature type="signal peptide" evidence="1">
    <location>
        <begin position="1"/>
        <end position="19"/>
    </location>
</feature>
<name>A0A4U6TGV9_SETVI</name>
<keyword evidence="3" id="KW-1185">Reference proteome</keyword>
<keyword evidence="1" id="KW-0732">Signal</keyword>